<dbReference type="RefSeq" id="WP_114298760.1">
    <property type="nucleotide sequence ID" value="NZ_QPJT01000019.1"/>
</dbReference>
<keyword evidence="8" id="KW-1185">Reference proteome</keyword>
<dbReference type="NCBIfam" id="TIGR03928">
    <property type="entry name" value="T7_EssCb_Firm"/>
    <property type="match status" value="1"/>
</dbReference>
<evidence type="ECO:0000256" key="4">
    <source>
        <dbReference type="PROSITE-ProRule" id="PRU00289"/>
    </source>
</evidence>
<dbReference type="GO" id="GO:0016020">
    <property type="term" value="C:membrane"/>
    <property type="evidence" value="ECO:0007669"/>
    <property type="project" value="UniProtKB-SubCell"/>
</dbReference>
<feature type="domain" description="FHA" evidence="5">
    <location>
        <begin position="123"/>
        <end position="177"/>
    </location>
</feature>
<reference evidence="7 8" key="1">
    <citation type="submission" date="2018-07" db="EMBL/GenBank/DDBJ databases">
        <title>Genomic Encyclopedia of Type Strains, Phase IV (KMG-IV): sequencing the most valuable type-strain genomes for metagenomic binning, comparative biology and taxonomic classification.</title>
        <authorList>
            <person name="Goeker M."/>
        </authorList>
    </citation>
    <scope>NUCLEOTIDE SEQUENCE [LARGE SCALE GENOMIC DNA]</scope>
    <source>
        <strain evidence="7 8">DSM 27016</strain>
    </source>
</reference>
<evidence type="ECO:0000313" key="7">
    <source>
        <dbReference type="EMBL" id="RCX13013.1"/>
    </source>
</evidence>
<feature type="binding site" evidence="4">
    <location>
        <begin position="1321"/>
        <end position="1328"/>
    </location>
    <ligand>
        <name>ATP</name>
        <dbReference type="ChEBI" id="CHEBI:30616"/>
    </ligand>
</feature>
<evidence type="ECO:0000259" key="6">
    <source>
        <dbReference type="PROSITE" id="PS50901"/>
    </source>
</evidence>
<dbReference type="PROSITE" id="PS50006">
    <property type="entry name" value="FHA_DOMAIN"/>
    <property type="match status" value="1"/>
</dbReference>
<sequence length="1529" mass="172756">MEEILLHIYHGDFFNEVDVGKFNKEAISIGSDESDDIFIQSEFLYPSSVIFENRLGAWVILNPASRGVFYGEKLIDRKTVENGDVFTVSKSVHSGEDIRIVVLDKACYPNKSSKYLIKDLIDIKIGSASDNDIVYGNSFVHNRHCVIRCMRDREYCIESCEGHIVHINGTRAERKSLSPGDTIYIGGHKIVFDRTWITVFHSDTLISVKNLKEVLSIESIYPYFQRSPRLEPQMPIEEVSIPSAPQKPNKPNTGLSFWLQLFLTPMVTCLAAFAYPRSLMFTVPMASATVIISLSNFFSQTKEYKKRDRLRNEKYSSAIMKIDYKLENMRAEQKSILLRTHPEPEECVQIAEERSRRLWERATDDNDFIDVRVGIGDVPLMAKIKYSVPEINIDDDPLLDKPQVIFEKHAIVEKLPITVNLYEACTVGVIGIRSNVIAMIRNILIRLAVHHSYDEVKFVLIFPQEELHEWSWVRWLPHVWDENYKNRFVACEASSAHDIMNMFNDLLKKRESDLEEKKDEQQRLIPHYIFILADKAATENEPVVKLLMKNNSLLGVSTILAFDKMQYLPKNCRYILELVSEATGLIYEKKKSSHRINFTPDKISAAKSEFVARRLAPVRLKQVGAEQEIPVSVPFLELFGVDSTEKLNIKTRWEGSETFKSLAVPLGLREGGDKLLLDLHEKYHGPHGLIAGTTGSGKSELLQSLILSLAVNFHPHDVAFVIIDYKGGGMANLFEDLPHLIGTITNLDGNQITRSLVSIKSEIKRRQEVLGEYKVNHIDGYQMLYKKKEAQNPLPHLIIIIDEFAELKSEQPEFMRELVSAARVGRSLGIHLILATQKPSGVVDDQIWSNARFRLCLKVQGREDSNEVLKRPDAGDIKHPGRAYLQVGNNEIFDLFQSAWSGAKYNPGSEGAGTGERLLLRVGLEGSRRPLFSYEKSKGTGNLETQLNAVIKQIMKTASEQDIERLNGPWLPPLSDVIWLWELLGMEPDKWDGCTWRDAKDWICPVIGFADSPSEQKQYPAFLDLGKEGHAVLYGAPGTGKTTFLSTVITSLAITYSPKDVNIYIMDFGGRTFNTFGCLPHVGDVVIGEDEEKLSKLVKLLKKEIDKRKKIFSDIGVTNLSSFRAVSENKLPAIVLIVDNYSAMSELYPYMEEVFVQLSREAANYGLHLVVTASAMSELKYKVSQNFKISVALQMTDKSDYVNIVGRTSGLEPSPVNGRGLIKMGKPVEFQTALPFPGKNEAERSQEMRKCFERVSGNWEGKRAKKIPVIPEVMSYREMLEYEEIKESICGRNLIPLGLTTEDMEPVFFDFGDSSSILVAGQIQSGRTTVLKCLLTTVLEKDAEGLYQVNIIDSNNMGLYKYKSINKIASYSSDAADVSAVVSEIILKIENRKEQLLNKRMDSGGEFDEKSYIDSVPRIIVFIDEYKDFMDMADDDTKMNLEKLVKRYKGLGLCIVISGLDDDISSNSYDSFTKAVIDNQTGLLTGGSFEQQRVFSTKMPYSEQGNILGTGEAYYISKGRYVKLKLPLI</sequence>
<dbReference type="CDD" id="cd01127">
    <property type="entry name" value="TrwB_TraG_TraD_VirD4"/>
    <property type="match status" value="1"/>
</dbReference>
<dbReference type="InterPro" id="IPR023839">
    <property type="entry name" value="Firmicutes_EssC_C"/>
</dbReference>
<gene>
    <name evidence="7" type="ORF">DFR58_11970</name>
</gene>
<evidence type="ECO:0000313" key="8">
    <source>
        <dbReference type="Proteomes" id="UP000253034"/>
    </source>
</evidence>
<dbReference type="SUPFAM" id="SSF49879">
    <property type="entry name" value="SMAD/FHA domain"/>
    <property type="match status" value="1"/>
</dbReference>
<feature type="binding site" evidence="4">
    <location>
        <begin position="692"/>
        <end position="699"/>
    </location>
    <ligand>
        <name>ATP</name>
        <dbReference type="ChEBI" id="CHEBI:30616"/>
    </ligand>
</feature>
<dbReference type="InterPro" id="IPR002543">
    <property type="entry name" value="FtsK_dom"/>
</dbReference>
<evidence type="ECO:0000259" key="5">
    <source>
        <dbReference type="PROSITE" id="PS50006"/>
    </source>
</evidence>
<feature type="domain" description="FtsK" evidence="6">
    <location>
        <begin position="672"/>
        <end position="866"/>
    </location>
</feature>
<name>A0A369AVB4_9FIRM</name>
<accession>A0A369AVB4</accession>
<dbReference type="InterPro" id="IPR000253">
    <property type="entry name" value="FHA_dom"/>
</dbReference>
<keyword evidence="2 4" id="KW-0547">Nucleotide-binding</keyword>
<protein>
    <submittedName>
        <fullName evidence="7">S-DNA-T family DNA segregation ATPase FtsK/SpoIIIE</fullName>
    </submittedName>
</protein>
<dbReference type="InterPro" id="IPR008984">
    <property type="entry name" value="SMAD_FHA_dom_sf"/>
</dbReference>
<evidence type="ECO:0000256" key="1">
    <source>
        <dbReference type="ARBA" id="ARBA00022737"/>
    </source>
</evidence>
<dbReference type="PROSITE" id="PS50901">
    <property type="entry name" value="FTSK"/>
    <property type="match status" value="3"/>
</dbReference>
<dbReference type="PANTHER" id="PTHR22683:SF1">
    <property type="entry name" value="TYPE VII SECRETION SYSTEM PROTEIN ESSC"/>
    <property type="match status" value="1"/>
</dbReference>
<dbReference type="GO" id="GO:0005524">
    <property type="term" value="F:ATP binding"/>
    <property type="evidence" value="ECO:0007669"/>
    <property type="project" value="UniProtKB-UniRule"/>
</dbReference>
<dbReference type="SUPFAM" id="SSF52540">
    <property type="entry name" value="P-loop containing nucleoside triphosphate hydrolases"/>
    <property type="match status" value="3"/>
</dbReference>
<dbReference type="CDD" id="cd00060">
    <property type="entry name" value="FHA"/>
    <property type="match status" value="1"/>
</dbReference>
<dbReference type="InterPro" id="IPR003593">
    <property type="entry name" value="AAA+_ATPase"/>
</dbReference>
<feature type="domain" description="FtsK" evidence="6">
    <location>
        <begin position="1304"/>
        <end position="1492"/>
    </location>
</feature>
<evidence type="ECO:0000256" key="3">
    <source>
        <dbReference type="ARBA" id="ARBA00022840"/>
    </source>
</evidence>
<dbReference type="InterPro" id="IPR050206">
    <property type="entry name" value="FtsK/SpoIIIE/SftA"/>
</dbReference>
<dbReference type="GO" id="GO:0003677">
    <property type="term" value="F:DNA binding"/>
    <property type="evidence" value="ECO:0007669"/>
    <property type="project" value="InterPro"/>
</dbReference>
<dbReference type="SMART" id="SM00382">
    <property type="entry name" value="AAA"/>
    <property type="match status" value="3"/>
</dbReference>
<evidence type="ECO:0000256" key="2">
    <source>
        <dbReference type="ARBA" id="ARBA00022741"/>
    </source>
</evidence>
<dbReference type="PANTHER" id="PTHR22683">
    <property type="entry name" value="SPORULATION PROTEIN RELATED"/>
    <property type="match status" value="1"/>
</dbReference>
<feature type="binding site" evidence="4">
    <location>
        <begin position="1035"/>
        <end position="1042"/>
    </location>
    <ligand>
        <name>ATP</name>
        <dbReference type="ChEBI" id="CHEBI:30616"/>
    </ligand>
</feature>
<dbReference type="Gene3D" id="3.40.50.300">
    <property type="entry name" value="P-loop containing nucleotide triphosphate hydrolases"/>
    <property type="match status" value="4"/>
</dbReference>
<dbReference type="Proteomes" id="UP000253034">
    <property type="component" value="Unassembled WGS sequence"/>
</dbReference>
<comment type="caution">
    <text evidence="7">The sequence shown here is derived from an EMBL/GenBank/DDBJ whole genome shotgun (WGS) entry which is preliminary data.</text>
</comment>
<keyword evidence="3 4" id="KW-0067">ATP-binding</keyword>
<dbReference type="InterPro" id="IPR027417">
    <property type="entry name" value="P-loop_NTPase"/>
</dbReference>
<organism evidence="7 8">
    <name type="scientific">Anaerobacterium chartisolvens</name>
    <dbReference type="NCBI Taxonomy" id="1297424"/>
    <lineage>
        <taxon>Bacteria</taxon>
        <taxon>Bacillati</taxon>
        <taxon>Bacillota</taxon>
        <taxon>Clostridia</taxon>
        <taxon>Eubacteriales</taxon>
        <taxon>Oscillospiraceae</taxon>
        <taxon>Anaerobacterium</taxon>
    </lineage>
</organism>
<keyword evidence="1" id="KW-0677">Repeat</keyword>
<feature type="domain" description="FtsK" evidence="6">
    <location>
        <begin position="1018"/>
        <end position="1202"/>
    </location>
</feature>
<dbReference type="Pfam" id="PF01580">
    <property type="entry name" value="FtsK_SpoIIIE"/>
    <property type="match status" value="3"/>
</dbReference>
<dbReference type="EMBL" id="QPJT01000019">
    <property type="protein sequence ID" value="RCX13013.1"/>
    <property type="molecule type" value="Genomic_DNA"/>
</dbReference>
<dbReference type="Pfam" id="PF00498">
    <property type="entry name" value="FHA"/>
    <property type="match status" value="1"/>
</dbReference>
<proteinExistence type="predicted"/>
<dbReference type="OrthoDB" id="9807790at2"/>
<dbReference type="Gene3D" id="2.60.200.20">
    <property type="match status" value="1"/>
</dbReference>